<comment type="caution">
    <text evidence="3">The sequence shown here is derived from an EMBL/GenBank/DDBJ whole genome shotgun (WGS) entry which is preliminary data.</text>
</comment>
<dbReference type="SUPFAM" id="SSF46785">
    <property type="entry name" value="Winged helix' DNA-binding domain"/>
    <property type="match status" value="1"/>
</dbReference>
<evidence type="ECO:0000313" key="4">
    <source>
        <dbReference type="Proteomes" id="UP001500665"/>
    </source>
</evidence>
<dbReference type="InterPro" id="IPR000835">
    <property type="entry name" value="HTH_MarR-typ"/>
</dbReference>
<organism evidence="3 4">
    <name type="scientific">Actinocorallia libanotica</name>
    <dbReference type="NCBI Taxonomy" id="46162"/>
    <lineage>
        <taxon>Bacteria</taxon>
        <taxon>Bacillati</taxon>
        <taxon>Actinomycetota</taxon>
        <taxon>Actinomycetes</taxon>
        <taxon>Streptosporangiales</taxon>
        <taxon>Thermomonosporaceae</taxon>
        <taxon>Actinocorallia</taxon>
    </lineage>
</organism>
<dbReference type="EMBL" id="BAAAHH010000061">
    <property type="protein sequence ID" value="GAA0969089.1"/>
    <property type="molecule type" value="Genomic_DNA"/>
</dbReference>
<proteinExistence type="predicted"/>
<dbReference type="PROSITE" id="PS50995">
    <property type="entry name" value="HTH_MARR_2"/>
    <property type="match status" value="1"/>
</dbReference>
<keyword evidence="4" id="KW-1185">Reference proteome</keyword>
<dbReference type="PANTHER" id="PTHR33164">
    <property type="entry name" value="TRANSCRIPTIONAL REGULATOR, MARR FAMILY"/>
    <property type="match status" value="1"/>
</dbReference>
<dbReference type="Gene3D" id="1.10.10.10">
    <property type="entry name" value="Winged helix-like DNA-binding domain superfamily/Winged helix DNA-binding domain"/>
    <property type="match status" value="1"/>
</dbReference>
<dbReference type="Proteomes" id="UP001500665">
    <property type="component" value="Unassembled WGS sequence"/>
</dbReference>
<feature type="compositionally biased region" description="Polar residues" evidence="1">
    <location>
        <begin position="197"/>
        <end position="217"/>
    </location>
</feature>
<accession>A0ABP4CHF2</accession>
<dbReference type="InterPro" id="IPR036388">
    <property type="entry name" value="WH-like_DNA-bd_sf"/>
</dbReference>
<dbReference type="InterPro" id="IPR036390">
    <property type="entry name" value="WH_DNA-bd_sf"/>
</dbReference>
<reference evidence="4" key="1">
    <citation type="journal article" date="2019" name="Int. J. Syst. Evol. Microbiol.">
        <title>The Global Catalogue of Microorganisms (GCM) 10K type strain sequencing project: providing services to taxonomists for standard genome sequencing and annotation.</title>
        <authorList>
            <consortium name="The Broad Institute Genomics Platform"/>
            <consortium name="The Broad Institute Genome Sequencing Center for Infectious Disease"/>
            <person name="Wu L."/>
            <person name="Ma J."/>
        </authorList>
    </citation>
    <scope>NUCLEOTIDE SEQUENCE [LARGE SCALE GENOMIC DNA]</scope>
    <source>
        <strain evidence="4">JCM 10696</strain>
    </source>
</reference>
<name>A0ABP4CHF2_9ACTN</name>
<dbReference type="RefSeq" id="WP_344247390.1">
    <property type="nucleotide sequence ID" value="NZ_BAAAHH010000061.1"/>
</dbReference>
<dbReference type="PANTHER" id="PTHR33164:SF99">
    <property type="entry name" value="MARR FAMILY REGULATORY PROTEIN"/>
    <property type="match status" value="1"/>
</dbReference>
<evidence type="ECO:0000313" key="3">
    <source>
        <dbReference type="EMBL" id="GAA0969089.1"/>
    </source>
</evidence>
<protein>
    <recommendedName>
        <fullName evidence="2">HTH marR-type domain-containing protein</fullName>
    </recommendedName>
</protein>
<dbReference type="PRINTS" id="PR00598">
    <property type="entry name" value="HTHMARR"/>
</dbReference>
<feature type="region of interest" description="Disordered" evidence="1">
    <location>
        <begin position="152"/>
        <end position="217"/>
    </location>
</feature>
<dbReference type="SMART" id="SM00347">
    <property type="entry name" value="HTH_MARR"/>
    <property type="match status" value="1"/>
</dbReference>
<evidence type="ECO:0000259" key="2">
    <source>
        <dbReference type="PROSITE" id="PS50995"/>
    </source>
</evidence>
<feature type="domain" description="HTH marR-type" evidence="2">
    <location>
        <begin position="9"/>
        <end position="145"/>
    </location>
</feature>
<gene>
    <name evidence="3" type="ORF">GCM10009550_75440</name>
</gene>
<dbReference type="InterPro" id="IPR039422">
    <property type="entry name" value="MarR/SlyA-like"/>
</dbReference>
<evidence type="ECO:0000256" key="1">
    <source>
        <dbReference type="SAM" id="MobiDB-lite"/>
    </source>
</evidence>
<dbReference type="Pfam" id="PF01047">
    <property type="entry name" value="MarR"/>
    <property type="match status" value="1"/>
</dbReference>
<sequence>MTRWLSDEEQRLWRDFLRMHTDLWAVVGRDLQSGSGLSPGDFEVLVHLTDSAGHRLRVTELARAMRWERSRLSHQLSRMEKRGLILRQECPEDARGAFVVLTPEGLGAIESAAPSHVETVRRVLFDVLAPHQLDALADVCATVLAELDRPTAAKRGSAGQPAGAWGSPPDQQDRPTAAGRGTAGPVTGAWGPPPDEQGQSASEDSGSSTEPGMNGSR</sequence>